<evidence type="ECO:0000313" key="7">
    <source>
        <dbReference type="Proteomes" id="UP000015354"/>
    </source>
</evidence>
<dbReference type="InterPro" id="IPR050441">
    <property type="entry name" value="RBM"/>
</dbReference>
<keyword evidence="7" id="KW-1185">Reference proteome</keyword>
<organism evidence="6 7">
    <name type="scientific">Strigomonas culicis</name>
    <dbReference type="NCBI Taxonomy" id="28005"/>
    <lineage>
        <taxon>Eukaryota</taxon>
        <taxon>Discoba</taxon>
        <taxon>Euglenozoa</taxon>
        <taxon>Kinetoplastea</taxon>
        <taxon>Metakinetoplastina</taxon>
        <taxon>Trypanosomatida</taxon>
        <taxon>Trypanosomatidae</taxon>
        <taxon>Strigomonadinae</taxon>
        <taxon>Strigomonas</taxon>
    </lineage>
</organism>
<dbReference type="OrthoDB" id="19742at2759"/>
<comment type="caution">
    <text evidence="6">The sequence shown here is derived from an EMBL/GenBank/DDBJ whole genome shotgun (WGS) entry which is preliminary data.</text>
</comment>
<feature type="domain" description="PABC" evidence="5">
    <location>
        <begin position="160"/>
        <end position="237"/>
    </location>
</feature>
<dbReference type="SUPFAM" id="SSF54928">
    <property type="entry name" value="RNA-binding domain, RBD"/>
    <property type="match status" value="1"/>
</dbReference>
<comment type="similarity">
    <text evidence="1">Belongs to the polyadenylate-binding protein type-1 family.</text>
</comment>
<feature type="compositionally biased region" description="Basic and acidic residues" evidence="3">
    <location>
        <begin position="52"/>
        <end position="61"/>
    </location>
</feature>
<protein>
    <recommendedName>
        <fullName evidence="8">Polyadenylate-binding protein</fullName>
    </recommendedName>
</protein>
<dbReference type="Pfam" id="PF00658">
    <property type="entry name" value="MLLE"/>
    <property type="match status" value="1"/>
</dbReference>
<name>S9V989_9TRYP</name>
<evidence type="ECO:0000256" key="1">
    <source>
        <dbReference type="ARBA" id="ARBA00008557"/>
    </source>
</evidence>
<dbReference type="FunFam" id="1.10.1900.10:FF:000006">
    <property type="entry name" value="Polyadenylate-binding protein"/>
    <property type="match status" value="1"/>
</dbReference>
<dbReference type="PROSITE" id="PS50102">
    <property type="entry name" value="RRM"/>
    <property type="match status" value="1"/>
</dbReference>
<dbReference type="Gene3D" id="1.10.1900.10">
    <property type="entry name" value="c-terminal domain of poly(a) binding protein"/>
    <property type="match status" value="1"/>
</dbReference>
<proteinExistence type="inferred from homology"/>
<evidence type="ECO:0000313" key="6">
    <source>
        <dbReference type="EMBL" id="EPY19520.1"/>
    </source>
</evidence>
<dbReference type="InterPro" id="IPR002004">
    <property type="entry name" value="PABP_HYD_C"/>
</dbReference>
<dbReference type="PANTHER" id="PTHR48034">
    <property type="entry name" value="TRANSFORMER-2 SEX-DETERMINING PROTEIN-RELATED"/>
    <property type="match status" value="1"/>
</dbReference>
<accession>S9V989</accession>
<dbReference type="InterPro" id="IPR035979">
    <property type="entry name" value="RBD_domain_sf"/>
</dbReference>
<keyword evidence="2" id="KW-0694">RNA-binding</keyword>
<dbReference type="InterPro" id="IPR000504">
    <property type="entry name" value="RRM_dom"/>
</dbReference>
<dbReference type="Proteomes" id="UP000015354">
    <property type="component" value="Unassembled WGS sequence"/>
</dbReference>
<evidence type="ECO:0000259" key="4">
    <source>
        <dbReference type="PROSITE" id="PS50102"/>
    </source>
</evidence>
<feature type="domain" description="RRM" evidence="4">
    <location>
        <begin position="1"/>
        <end position="48"/>
    </location>
</feature>
<sequence length="238" mass="26791">MTDRETGLSRCFGFVSMKDQNAASNAITELNGSTFLCPRPLFVTYAMRKDARRQGLEERNKARNRGGPMGMGNVPPMGGFLGGPGAFNNLNMPFMRQPHMGMMNNNMGGMNPMRQMGVPAPMNQMRQPRPLVQRQMMQNPMPPQQMQQQQQQQQPPVSFTVRNLSNMLNNLNPEQQKNLLGERLYNYIVRSHPDLASKITGMLLEMDNAEILNMLDTPSNLDAKVKEALDVLNRHASV</sequence>
<feature type="region of interest" description="Disordered" evidence="3">
    <location>
        <begin position="52"/>
        <end position="73"/>
    </location>
</feature>
<dbReference type="PROSITE" id="PS51309">
    <property type="entry name" value="PABC"/>
    <property type="match status" value="1"/>
</dbReference>
<gene>
    <name evidence="6" type="ORF">STCU_09404</name>
</gene>
<evidence type="ECO:0000256" key="2">
    <source>
        <dbReference type="PROSITE-ProRule" id="PRU00176"/>
    </source>
</evidence>
<dbReference type="Pfam" id="PF00076">
    <property type="entry name" value="RRM_1"/>
    <property type="match status" value="1"/>
</dbReference>
<dbReference type="Gene3D" id="3.30.70.330">
    <property type="match status" value="1"/>
</dbReference>
<dbReference type="AlphaFoldDB" id="S9V989"/>
<dbReference type="SUPFAM" id="SSF63570">
    <property type="entry name" value="PABC (PABP) domain"/>
    <property type="match status" value="1"/>
</dbReference>
<dbReference type="GO" id="GO:0003723">
    <property type="term" value="F:RNA binding"/>
    <property type="evidence" value="ECO:0007669"/>
    <property type="project" value="UniProtKB-UniRule"/>
</dbReference>
<dbReference type="InterPro" id="IPR036053">
    <property type="entry name" value="PABP-dom"/>
</dbReference>
<dbReference type="InterPro" id="IPR012677">
    <property type="entry name" value="Nucleotide-bd_a/b_plait_sf"/>
</dbReference>
<evidence type="ECO:0008006" key="8">
    <source>
        <dbReference type="Google" id="ProtNLM"/>
    </source>
</evidence>
<dbReference type="SMART" id="SM00517">
    <property type="entry name" value="PolyA"/>
    <property type="match status" value="1"/>
</dbReference>
<reference evidence="6 7" key="1">
    <citation type="journal article" date="2013" name="PLoS ONE">
        <title>Predicting the Proteins of Angomonas deanei, Strigomonas culicis and Their Respective Endosymbionts Reveals New Aspects of the Trypanosomatidae Family.</title>
        <authorList>
            <person name="Motta M.C."/>
            <person name="Martins A.C."/>
            <person name="de Souza S.S."/>
            <person name="Catta-Preta C.M."/>
            <person name="Silva R."/>
            <person name="Klein C.C."/>
            <person name="de Almeida L.G."/>
            <person name="de Lima Cunha O."/>
            <person name="Ciapina L.P."/>
            <person name="Brocchi M."/>
            <person name="Colabardini A.C."/>
            <person name="de Araujo Lima B."/>
            <person name="Machado C.R."/>
            <person name="de Almeida Soares C.M."/>
            <person name="Probst C.M."/>
            <person name="de Menezes C.B."/>
            <person name="Thompson C.E."/>
            <person name="Bartholomeu D.C."/>
            <person name="Gradia D.F."/>
            <person name="Pavoni D.P."/>
            <person name="Grisard E.C."/>
            <person name="Fantinatti-Garboggini F."/>
            <person name="Marchini F.K."/>
            <person name="Rodrigues-Luiz G.F."/>
            <person name="Wagner G."/>
            <person name="Goldman G.H."/>
            <person name="Fietto J.L."/>
            <person name="Elias M.C."/>
            <person name="Goldman M.H."/>
            <person name="Sagot M.F."/>
            <person name="Pereira M."/>
            <person name="Stoco P.H."/>
            <person name="de Mendonca-Neto R.P."/>
            <person name="Teixeira S.M."/>
            <person name="Maciel T.E."/>
            <person name="de Oliveira Mendes T.A."/>
            <person name="Urmenyi T.P."/>
            <person name="de Souza W."/>
            <person name="Schenkman S."/>
            <person name="de Vasconcelos A.T."/>
        </authorList>
    </citation>
    <scope>NUCLEOTIDE SEQUENCE [LARGE SCALE GENOMIC DNA]</scope>
</reference>
<dbReference type="EMBL" id="ATMH01009404">
    <property type="protein sequence ID" value="EPY19520.1"/>
    <property type="molecule type" value="Genomic_DNA"/>
</dbReference>
<evidence type="ECO:0000259" key="5">
    <source>
        <dbReference type="PROSITE" id="PS51309"/>
    </source>
</evidence>
<evidence type="ECO:0000256" key="3">
    <source>
        <dbReference type="SAM" id="MobiDB-lite"/>
    </source>
</evidence>